<feature type="chain" id="PRO_5024916525" evidence="4">
    <location>
        <begin position="29"/>
        <end position="507"/>
    </location>
</feature>
<keyword evidence="3 4" id="KW-0732">Signal</keyword>
<comment type="similarity">
    <text evidence="1">Belongs to the bacterial solute-binding protein 5 family.</text>
</comment>
<dbReference type="NCBIfam" id="NF045468">
    <property type="entry name" value="Opp5A_nikA"/>
    <property type="match status" value="1"/>
</dbReference>
<keyword evidence="2" id="KW-0813">Transport</keyword>
<dbReference type="InterPro" id="IPR030678">
    <property type="entry name" value="Peptide/Ni-bd"/>
</dbReference>
<dbReference type="GO" id="GO:0043190">
    <property type="term" value="C:ATP-binding cassette (ABC) transporter complex"/>
    <property type="evidence" value="ECO:0007669"/>
    <property type="project" value="InterPro"/>
</dbReference>
<accession>A0A653IF48</accession>
<dbReference type="InterPro" id="IPR050035">
    <property type="entry name" value="NikA"/>
</dbReference>
<dbReference type="GO" id="GO:1904680">
    <property type="term" value="F:peptide transmembrane transporter activity"/>
    <property type="evidence" value="ECO:0007669"/>
    <property type="project" value="TreeGrafter"/>
</dbReference>
<evidence type="ECO:0000259" key="5">
    <source>
        <dbReference type="Pfam" id="PF00496"/>
    </source>
</evidence>
<organism evidence="6 7">
    <name type="scientific">Exiguobacterium oxidotolerans</name>
    <dbReference type="NCBI Taxonomy" id="223958"/>
    <lineage>
        <taxon>Bacteria</taxon>
        <taxon>Bacillati</taxon>
        <taxon>Bacillota</taxon>
        <taxon>Bacilli</taxon>
        <taxon>Bacillales</taxon>
        <taxon>Bacillales Family XII. Incertae Sedis</taxon>
        <taxon>Exiguobacterium</taxon>
    </lineage>
</organism>
<protein>
    <submittedName>
        <fullName evidence="6">ABC transporter substrate-binding protein</fullName>
    </submittedName>
</protein>
<reference evidence="6 7" key="1">
    <citation type="submission" date="2019-10" db="EMBL/GenBank/DDBJ databases">
        <authorList>
            <person name="Karimi E."/>
        </authorList>
    </citation>
    <scope>NUCLEOTIDE SEQUENCE [LARGE SCALE GENOMIC DNA]</scope>
    <source>
        <strain evidence="6">Exiguobacterium sp. 9Y</strain>
    </source>
</reference>
<dbReference type="PIRSF" id="PIRSF002741">
    <property type="entry name" value="MppA"/>
    <property type="match status" value="1"/>
</dbReference>
<dbReference type="GO" id="GO:0015833">
    <property type="term" value="P:peptide transport"/>
    <property type="evidence" value="ECO:0007669"/>
    <property type="project" value="TreeGrafter"/>
</dbReference>
<feature type="domain" description="Solute-binding protein family 5" evidence="5">
    <location>
        <begin position="76"/>
        <end position="425"/>
    </location>
</feature>
<sequence>MFTYKKWSRQTFVTVAIGTALLSGCSPATDSQKNQHLTFVYNFATLSLDPHRDSSYVPLRAGVTETLVRLDDDKLTVEPWLAKSWTNESQTVWRIVLQKDIQFQNGEPLDAAAVKASLERSIRENAGVKNALNIKSITVDGADLLIETRTVYPEFISELVNPNTAIIDIDAKRIDTQPVGTGPFAVRNFSPGTKVDLTRFDGYWGERAKLESVDFLFNEDAGARTMALQSGQADVVYRPEVESVDQLKNKGLTVEAVETFRVHQLTMNVSNGPMQSLPVRQAIDALVDRDELVDHVLQGYATVATGPFIQSFPFAPTYEKQTQRTAVSYLKQAGYTLQDGQMQKNGQPLTLTLLTYSARPDLPLIAQVLQDDAKKIGVTIKIKQIDVPEEYMSSHRDWDLATYSNLTAPRGDAGYYLHATYHPQGGLNFSGVNDPSLTRQLDRLKRTVKPAERNVLAEQIAREVDAKQLNSFLLHPSTLVAYDKTHVKGWKTEKSEYYMITNQLEVR</sequence>
<dbReference type="AlphaFoldDB" id="A0A653IF48"/>
<evidence type="ECO:0000313" key="7">
    <source>
        <dbReference type="Proteomes" id="UP000439752"/>
    </source>
</evidence>
<dbReference type="Pfam" id="PF00496">
    <property type="entry name" value="SBP_bac_5"/>
    <property type="match status" value="1"/>
</dbReference>
<proteinExistence type="inferred from homology"/>
<dbReference type="InterPro" id="IPR000914">
    <property type="entry name" value="SBP_5_dom"/>
</dbReference>
<evidence type="ECO:0000313" key="6">
    <source>
        <dbReference type="EMBL" id="VWX37592.1"/>
    </source>
</evidence>
<dbReference type="RefSeq" id="WP_159173581.1">
    <property type="nucleotide sequence ID" value="NZ_LR732312.1"/>
</dbReference>
<dbReference type="Gene3D" id="3.10.105.10">
    <property type="entry name" value="Dipeptide-binding Protein, Domain 3"/>
    <property type="match status" value="1"/>
</dbReference>
<evidence type="ECO:0000256" key="3">
    <source>
        <dbReference type="ARBA" id="ARBA00022729"/>
    </source>
</evidence>
<gene>
    <name evidence="6" type="ORF">EXIGUO9Y_330016</name>
</gene>
<dbReference type="CDD" id="cd08490">
    <property type="entry name" value="PBP2_NikA_DppA_OppA_like_3"/>
    <property type="match status" value="1"/>
</dbReference>
<dbReference type="PROSITE" id="PS51257">
    <property type="entry name" value="PROKAR_LIPOPROTEIN"/>
    <property type="match status" value="1"/>
</dbReference>
<dbReference type="SUPFAM" id="SSF53850">
    <property type="entry name" value="Periplasmic binding protein-like II"/>
    <property type="match status" value="1"/>
</dbReference>
<feature type="signal peptide" evidence="4">
    <location>
        <begin position="1"/>
        <end position="28"/>
    </location>
</feature>
<dbReference type="Gene3D" id="3.40.190.10">
    <property type="entry name" value="Periplasmic binding protein-like II"/>
    <property type="match status" value="1"/>
</dbReference>
<evidence type="ECO:0000256" key="1">
    <source>
        <dbReference type="ARBA" id="ARBA00005695"/>
    </source>
</evidence>
<dbReference type="PANTHER" id="PTHR30290:SF9">
    <property type="entry name" value="OLIGOPEPTIDE-BINDING PROTEIN APPA"/>
    <property type="match status" value="1"/>
</dbReference>
<evidence type="ECO:0000256" key="2">
    <source>
        <dbReference type="ARBA" id="ARBA00022448"/>
    </source>
</evidence>
<dbReference type="PANTHER" id="PTHR30290">
    <property type="entry name" value="PERIPLASMIC BINDING COMPONENT OF ABC TRANSPORTER"/>
    <property type="match status" value="1"/>
</dbReference>
<dbReference type="Proteomes" id="UP000439752">
    <property type="component" value="Unassembled WGS sequence"/>
</dbReference>
<dbReference type="EMBL" id="CABWKQ010000027">
    <property type="protein sequence ID" value="VWX37592.1"/>
    <property type="molecule type" value="Genomic_DNA"/>
</dbReference>
<name>A0A653IF48_9BACL</name>
<dbReference type="InterPro" id="IPR039424">
    <property type="entry name" value="SBP_5"/>
</dbReference>
<evidence type="ECO:0000256" key="4">
    <source>
        <dbReference type="SAM" id="SignalP"/>
    </source>
</evidence>
<keyword evidence="7" id="KW-1185">Reference proteome</keyword>
<dbReference type="GO" id="GO:0042597">
    <property type="term" value="C:periplasmic space"/>
    <property type="evidence" value="ECO:0007669"/>
    <property type="project" value="UniProtKB-ARBA"/>
</dbReference>